<dbReference type="KEGG" id="aka:TKWG_15025"/>
<evidence type="ECO:0000313" key="2">
    <source>
        <dbReference type="Proteomes" id="UP000005267"/>
    </source>
</evidence>
<dbReference type="EMBL" id="CP003555">
    <property type="protein sequence ID" value="AFK63034.1"/>
    <property type="molecule type" value="Genomic_DNA"/>
</dbReference>
<dbReference type="AlphaFoldDB" id="I3UDE6"/>
<gene>
    <name evidence="1" type="ordered locus">TKWG_15025</name>
</gene>
<keyword evidence="2" id="KW-1185">Reference proteome</keyword>
<dbReference type="Proteomes" id="UP000005267">
    <property type="component" value="Chromosome"/>
</dbReference>
<organism evidence="1 2">
    <name type="scientific">Advenella kashmirensis (strain DSM 17095 / LMG 22695 / WT001)</name>
    <name type="common">Tetrathiobacter kashmirensis</name>
    <dbReference type="NCBI Taxonomy" id="1036672"/>
    <lineage>
        <taxon>Bacteria</taxon>
        <taxon>Pseudomonadati</taxon>
        <taxon>Pseudomonadota</taxon>
        <taxon>Betaproteobacteria</taxon>
        <taxon>Burkholderiales</taxon>
        <taxon>Alcaligenaceae</taxon>
    </lineage>
</organism>
<sequence>MAMARLGTNGNAIAATDYAGAPAALPQRSDQAQNKWGFTGAANKNIAYDDDRDRQAFRFFQAVPVEALADGYGQARDPRQRQQHVRQPSAALPLAQQGVGQGGFFFLYHGRVW</sequence>
<evidence type="ECO:0000313" key="1">
    <source>
        <dbReference type="EMBL" id="AFK63034.1"/>
    </source>
</evidence>
<proteinExistence type="predicted"/>
<dbReference type="STRING" id="1036672.TKWG_15025"/>
<protein>
    <submittedName>
        <fullName evidence="1">Uncharacterized protein</fullName>
    </submittedName>
</protein>
<dbReference type="HOGENOM" id="CLU_2128146_0_0_4"/>
<reference evidence="2" key="2">
    <citation type="journal article" date="2013" name="PLoS ONE">
        <title>Genome implosion elicits host-confinement in Alcaligenaceae: evidence from the comparative genomics of Tetrathiobacter kashmirensis, a pathogen in the making.</title>
        <authorList>
            <person name="Ghosh W."/>
            <person name="Alam M."/>
            <person name="Roy C."/>
            <person name="Pyne P."/>
            <person name="George A."/>
            <person name="Chakraborty R."/>
            <person name="Majumder S."/>
            <person name="Agarwal A."/>
            <person name="Chakraborty S."/>
            <person name="Majumdar S."/>
            <person name="Gupta S.K."/>
        </authorList>
    </citation>
    <scope>NUCLEOTIDE SEQUENCE [LARGE SCALE GENOMIC DNA]</scope>
    <source>
        <strain evidence="2">WT001</strain>
    </source>
</reference>
<name>I3UDE6_ADVKW</name>
<reference evidence="1 2" key="1">
    <citation type="journal article" date="2011" name="J. Bacteriol.">
        <title>Whole-genome shotgun sequencing of the sulfur-oxidizing chemoautotroph Tetrathiobacter kashmirensis.</title>
        <authorList>
            <person name="Ghosh W."/>
            <person name="George A."/>
            <person name="Agarwal A."/>
            <person name="Raj P."/>
            <person name="Alam M."/>
            <person name="Pyne P."/>
            <person name="Das Gupta S.K."/>
        </authorList>
    </citation>
    <scope>NUCLEOTIDE SEQUENCE [LARGE SCALE GENOMIC DNA]</scope>
    <source>
        <strain evidence="1 2">WT001</strain>
    </source>
</reference>
<accession>I3UDE6</accession>